<feature type="signal peptide" evidence="2">
    <location>
        <begin position="1"/>
        <end position="19"/>
    </location>
</feature>
<reference evidence="4 5" key="2">
    <citation type="submission" date="2023-10" db="EMBL/GenBank/DDBJ databases">
        <authorList>
            <person name="Han X.F."/>
        </authorList>
    </citation>
    <scope>NUCLEOTIDE SEQUENCE [LARGE SCALE GENOMIC DNA]</scope>
    <source>
        <strain evidence="4 5">KCTC 39840</strain>
    </source>
</reference>
<sequence>MTAALFASAGPLAATSLAAAPTATTGTTTSITDTRATLNATVNPGGEETSYSFQYGTTTDYGRQTRLTSAGNGTTDRPVNVDVDELTPGTEYHARIVASNGTDTRTGADVTFRTTGTPPAPAPKPIATTGSAVTSISGATVNGTVNPQGRATTYYFQFGETAAYGNQTAPQSAGAGTTPVSVSAALSGLRTDTTYHYRLVAIGPGDAIATGEDRTLATGGAGSTILSFFGQTAFTDQNGVGGVFLGCFGAVSCRGDMTLERSGKVVGERKGYTIRQNFGGIVHITLNDLGKRLLRQRGNMSVRTTVLNANGQRVTGVTKLIRYSTNGLKG</sequence>
<dbReference type="InterPro" id="IPR036116">
    <property type="entry name" value="FN3_sf"/>
</dbReference>
<dbReference type="Proteomes" id="UP001284601">
    <property type="component" value="Unassembled WGS sequence"/>
</dbReference>
<keyword evidence="5" id="KW-1185">Reference proteome</keyword>
<dbReference type="SUPFAM" id="SSF49265">
    <property type="entry name" value="Fibronectin type III"/>
    <property type="match status" value="1"/>
</dbReference>
<dbReference type="SMART" id="SM00060">
    <property type="entry name" value="FN3"/>
    <property type="match status" value="2"/>
</dbReference>
<keyword evidence="2" id="KW-0732">Signal</keyword>
<proteinExistence type="predicted"/>
<dbReference type="RefSeq" id="WP_318596852.1">
    <property type="nucleotide sequence ID" value="NZ_JAWSTH010000019.1"/>
</dbReference>
<accession>A0ABU4HR86</accession>
<name>A0ABU4HR86_9ACTN</name>
<protein>
    <recommendedName>
        <fullName evidence="3">Fibronectin type-III domain-containing protein</fullName>
    </recommendedName>
</protein>
<dbReference type="InterPro" id="IPR013783">
    <property type="entry name" value="Ig-like_fold"/>
</dbReference>
<evidence type="ECO:0000256" key="1">
    <source>
        <dbReference type="ARBA" id="ARBA00023295"/>
    </source>
</evidence>
<comment type="caution">
    <text evidence="4">The sequence shown here is derived from an EMBL/GenBank/DDBJ whole genome shotgun (WGS) entry which is preliminary data.</text>
</comment>
<keyword evidence="1" id="KW-0378">Hydrolase</keyword>
<dbReference type="InterPro" id="IPR003961">
    <property type="entry name" value="FN3_dom"/>
</dbReference>
<evidence type="ECO:0000313" key="4">
    <source>
        <dbReference type="EMBL" id="MDW5594574.1"/>
    </source>
</evidence>
<dbReference type="Gene3D" id="2.60.40.10">
    <property type="entry name" value="Immunoglobulins"/>
    <property type="match status" value="1"/>
</dbReference>
<dbReference type="EMBL" id="JAWSTH010000019">
    <property type="protein sequence ID" value="MDW5594574.1"/>
    <property type="molecule type" value="Genomic_DNA"/>
</dbReference>
<evidence type="ECO:0000259" key="3">
    <source>
        <dbReference type="PROSITE" id="PS50853"/>
    </source>
</evidence>
<evidence type="ECO:0000313" key="5">
    <source>
        <dbReference type="Proteomes" id="UP001284601"/>
    </source>
</evidence>
<feature type="domain" description="Fibronectin type-III" evidence="3">
    <location>
        <begin position="20"/>
        <end position="120"/>
    </location>
</feature>
<organism evidence="4 5">
    <name type="scientific">Conexibacter stalactiti</name>
    <dbReference type="NCBI Taxonomy" id="1940611"/>
    <lineage>
        <taxon>Bacteria</taxon>
        <taxon>Bacillati</taxon>
        <taxon>Actinomycetota</taxon>
        <taxon>Thermoleophilia</taxon>
        <taxon>Solirubrobacterales</taxon>
        <taxon>Conexibacteraceae</taxon>
        <taxon>Conexibacter</taxon>
    </lineage>
</organism>
<evidence type="ECO:0000256" key="2">
    <source>
        <dbReference type="SAM" id="SignalP"/>
    </source>
</evidence>
<keyword evidence="1" id="KW-0326">Glycosidase</keyword>
<dbReference type="PROSITE" id="PS50853">
    <property type="entry name" value="FN3"/>
    <property type="match status" value="1"/>
</dbReference>
<gene>
    <name evidence="4" type="ORF">R7226_09515</name>
</gene>
<reference evidence="5" key="1">
    <citation type="submission" date="2023-07" db="EMBL/GenBank/DDBJ databases">
        <title>Conexibacter stalactiti sp. nov., isolated from stalactites in a lava cave and emended description of the genus Conexibacter.</title>
        <authorList>
            <person name="Lee S.D."/>
        </authorList>
    </citation>
    <scope>NUCLEOTIDE SEQUENCE [LARGE SCALE GENOMIC DNA]</scope>
    <source>
        <strain evidence="5">KCTC 39840</strain>
    </source>
</reference>
<feature type="chain" id="PRO_5045804417" description="Fibronectin type-III domain-containing protein" evidence="2">
    <location>
        <begin position="20"/>
        <end position="330"/>
    </location>
</feature>